<proteinExistence type="predicted"/>
<evidence type="ECO:0008006" key="5">
    <source>
        <dbReference type="Google" id="ProtNLM"/>
    </source>
</evidence>
<dbReference type="AlphaFoldDB" id="G9WVT3"/>
<dbReference type="RefSeq" id="WP_009536830.1">
    <property type="nucleotide sequence ID" value="NZ_JH414505.1"/>
</dbReference>
<dbReference type="HOGENOM" id="CLU_030404_0_0_9"/>
<evidence type="ECO:0000313" key="3">
    <source>
        <dbReference type="EMBL" id="EHL10870.1"/>
    </source>
</evidence>
<feature type="signal peptide" evidence="2">
    <location>
        <begin position="1"/>
        <end position="27"/>
    </location>
</feature>
<sequence>MRKQTKLVAALSATALLAIGASAVSFAAGWNNTTGNWQYLDNDGNPIADEWRKSGDYWFYLGSDGNMVTNEVVQKNEDFYYVNQDGAMVTNQWVAFDAVSDDSNADHRWMYFGADGKAYRDRKDGITISDIKTINGKKYVFDQEGYMLYGWLQKDSSTLQPTDDAWSTANYYYGGYDDGSAQHGWVQLNVNVNGEDTTAWFYLDDNGKITKNTKKNINGMTYYFRQDGRMIEDYSNAGKVQVASDNVFLPAKAVTSSSTVYVNGDGGARKNQWIWAVPSEEYLEKDYENDRASWWWADGSGKLAKNTIKKIKGKVYAFDENGRMISGLQVSATANNGRKDFSDDAGNDNSYQDLTGEQFANLSLTGYDIFFFSDDYAKDGSRKTGYQNVGFDDDAYQMYFNNNGKAAKDYVKKIKKYAQNGIVLKANNDDSNYAVVPVSGASGAATETIAPVNSKAVLYYGDPDFNISSYNLVLINTAGTVQKKKFNLKDSNDIYYVTNNDGVVIYASAKKLYTSNAGDHTTAVTVGGTTYYVE</sequence>
<feature type="chain" id="PRO_5003527802" description="Cell wall-binding repeat protein" evidence="2">
    <location>
        <begin position="28"/>
        <end position="534"/>
    </location>
</feature>
<accession>G9WVT3</accession>
<dbReference type="PATRIC" id="fig|796944.3.peg.1750"/>
<name>G9WVT3_9FIRM</name>
<dbReference type="EMBL" id="AFZD01000018">
    <property type="protein sequence ID" value="EHL10870.1"/>
    <property type="molecule type" value="Genomic_DNA"/>
</dbReference>
<organism evidence="3 4">
    <name type="scientific">Oribacterium asaccharolyticum ACB7</name>
    <dbReference type="NCBI Taxonomy" id="796944"/>
    <lineage>
        <taxon>Bacteria</taxon>
        <taxon>Bacillati</taxon>
        <taxon>Bacillota</taxon>
        <taxon>Clostridia</taxon>
        <taxon>Lachnospirales</taxon>
        <taxon>Lachnospiraceae</taxon>
        <taxon>Oribacterium</taxon>
    </lineage>
</organism>
<dbReference type="Proteomes" id="UP000003527">
    <property type="component" value="Unassembled WGS sequence"/>
</dbReference>
<comment type="caution">
    <text evidence="3">The sequence shown here is derived from an EMBL/GenBank/DDBJ whole genome shotgun (WGS) entry which is preliminary data.</text>
</comment>
<reference evidence="3 4" key="1">
    <citation type="submission" date="2011-08" db="EMBL/GenBank/DDBJ databases">
        <title>The Genome Sequence of Oribacterium sp. ACB7.</title>
        <authorList>
            <consortium name="The Broad Institute Genome Sequencing Platform"/>
            <person name="Earl A."/>
            <person name="Ward D."/>
            <person name="Feldgarden M."/>
            <person name="Gevers D."/>
            <person name="Sizova M."/>
            <person name="Hazen A."/>
            <person name="Epstein S."/>
            <person name="Young S.K."/>
            <person name="Zeng Q."/>
            <person name="Gargeya S."/>
            <person name="Fitzgerald M."/>
            <person name="Haas B."/>
            <person name="Abouelleil A."/>
            <person name="Alvarado L."/>
            <person name="Arachchi H.M."/>
            <person name="Berlin A."/>
            <person name="Brown A."/>
            <person name="Chapman S.B."/>
            <person name="Chen Z."/>
            <person name="Dunbar C."/>
            <person name="Freedman E."/>
            <person name="Gearin G."/>
            <person name="Gellesch M."/>
            <person name="Goldberg J."/>
            <person name="Griggs A."/>
            <person name="Gujja S."/>
            <person name="Heiman D."/>
            <person name="Howarth C."/>
            <person name="Larson L."/>
            <person name="Lui A."/>
            <person name="MacDonald P.J.P."/>
            <person name="Montmayeur A."/>
            <person name="Murphy C."/>
            <person name="Neiman D."/>
            <person name="Pearson M."/>
            <person name="Priest M."/>
            <person name="Roberts A."/>
            <person name="Saif S."/>
            <person name="Shea T."/>
            <person name="Shenoy N."/>
            <person name="Sisk P."/>
            <person name="Stolte C."/>
            <person name="Sykes S."/>
            <person name="Wortman J."/>
            <person name="Nusbaum C."/>
            <person name="Birren B."/>
        </authorList>
    </citation>
    <scope>NUCLEOTIDE SEQUENCE [LARGE SCALE GENOMIC DNA]</scope>
    <source>
        <strain evidence="3 4">ACB7</strain>
    </source>
</reference>
<evidence type="ECO:0000313" key="4">
    <source>
        <dbReference type="Proteomes" id="UP000003527"/>
    </source>
</evidence>
<dbReference type="Pfam" id="PF01473">
    <property type="entry name" value="Choline_bind_1"/>
    <property type="match status" value="1"/>
</dbReference>
<keyword evidence="4" id="KW-1185">Reference proteome</keyword>
<dbReference type="InterPro" id="IPR018337">
    <property type="entry name" value="Cell_wall/Cho-bd_repeat"/>
</dbReference>
<protein>
    <recommendedName>
        <fullName evidence="5">Cell wall-binding repeat protein</fullName>
    </recommendedName>
</protein>
<keyword evidence="2" id="KW-0732">Signal</keyword>
<evidence type="ECO:0000256" key="2">
    <source>
        <dbReference type="SAM" id="SignalP"/>
    </source>
</evidence>
<dbReference type="Gene3D" id="2.10.270.10">
    <property type="entry name" value="Cholin Binding"/>
    <property type="match status" value="4"/>
</dbReference>
<evidence type="ECO:0000256" key="1">
    <source>
        <dbReference type="ARBA" id="ARBA00022737"/>
    </source>
</evidence>
<gene>
    <name evidence="3" type="ORF">HMPREF9624_01017</name>
</gene>
<dbReference type="Pfam" id="PF19127">
    <property type="entry name" value="Choline_bind_3"/>
    <property type="match status" value="1"/>
</dbReference>
<keyword evidence="1" id="KW-0677">Repeat</keyword>
<dbReference type="SUPFAM" id="SSF69360">
    <property type="entry name" value="Cell wall binding repeat"/>
    <property type="match status" value="1"/>
</dbReference>